<comment type="subcellular location">
    <subcellularLocation>
        <location evidence="1">Nucleus</location>
    </subcellularLocation>
</comment>
<evidence type="ECO:0000259" key="4">
    <source>
        <dbReference type="Pfam" id="PF04802"/>
    </source>
</evidence>
<feature type="compositionally biased region" description="Polar residues" evidence="3">
    <location>
        <begin position="838"/>
        <end position="852"/>
    </location>
</feature>
<evidence type="ECO:0000259" key="5">
    <source>
        <dbReference type="Pfam" id="PF22972"/>
    </source>
</evidence>
<accession>A0ABY6V503</accession>
<comment type="caution">
    <text evidence="6">The sequence shown here is derived from an EMBL/GenBank/DDBJ whole genome shotgun (WGS) entry which is preliminary data.</text>
</comment>
<name>A0ABY6V503_BIOOC</name>
<dbReference type="Pfam" id="PF22972">
    <property type="entry name" value="EVH1_PP4R3"/>
    <property type="match status" value="2"/>
</dbReference>
<feature type="domain" description="PP4R3 EVH1-like" evidence="5">
    <location>
        <begin position="12"/>
        <end position="38"/>
    </location>
</feature>
<dbReference type="PANTHER" id="PTHR23318:SF0">
    <property type="entry name" value="SERINE_THREONINE-PROTEIN PHOSPHATASE 4 REGULATORY SUBUNIT 3"/>
    <property type="match status" value="1"/>
</dbReference>
<evidence type="ECO:0000256" key="1">
    <source>
        <dbReference type="ARBA" id="ARBA00004123"/>
    </source>
</evidence>
<dbReference type="InterPro" id="IPR016024">
    <property type="entry name" value="ARM-type_fold"/>
</dbReference>
<proteinExistence type="predicted"/>
<protein>
    <recommendedName>
        <fullName evidence="8">Serine/threonine-protein phosphatase 4 regulatory subunit 3-like central domain-containing protein</fullName>
    </recommendedName>
</protein>
<feature type="domain" description="Serine/threonine-protein phosphatase 4 regulatory subunit 3-like central" evidence="4">
    <location>
        <begin position="164"/>
        <end position="669"/>
    </location>
</feature>
<feature type="domain" description="PP4R3 EVH1-like" evidence="5">
    <location>
        <begin position="90"/>
        <end position="128"/>
    </location>
</feature>
<dbReference type="InterPro" id="IPR011993">
    <property type="entry name" value="PH-like_dom_sf"/>
</dbReference>
<dbReference type="Gene3D" id="1.25.10.10">
    <property type="entry name" value="Leucine-rich Repeat Variant"/>
    <property type="match status" value="1"/>
</dbReference>
<feature type="compositionally biased region" description="Basic and acidic residues" evidence="3">
    <location>
        <begin position="791"/>
        <end position="800"/>
    </location>
</feature>
<keyword evidence="7" id="KW-1185">Reference proteome</keyword>
<evidence type="ECO:0008006" key="8">
    <source>
        <dbReference type="Google" id="ProtNLM"/>
    </source>
</evidence>
<evidence type="ECO:0000256" key="3">
    <source>
        <dbReference type="SAM" id="MobiDB-lite"/>
    </source>
</evidence>
<dbReference type="InterPro" id="IPR055236">
    <property type="entry name" value="EVH1_PP4R3"/>
</dbReference>
<feature type="compositionally biased region" description="Low complexity" evidence="3">
    <location>
        <begin position="817"/>
        <end position="830"/>
    </location>
</feature>
<dbReference type="PANTHER" id="PTHR23318">
    <property type="entry name" value="ATP SYNTHASE GAMMA-RELATED"/>
    <property type="match status" value="1"/>
</dbReference>
<dbReference type="Gene3D" id="2.30.29.30">
    <property type="entry name" value="Pleckstrin-homology domain (PH domain)/Phosphotyrosine-binding domain (PTB)"/>
    <property type="match status" value="1"/>
</dbReference>
<evidence type="ECO:0000256" key="2">
    <source>
        <dbReference type="ARBA" id="ARBA00023242"/>
    </source>
</evidence>
<evidence type="ECO:0000313" key="7">
    <source>
        <dbReference type="Proteomes" id="UP000766486"/>
    </source>
</evidence>
<feature type="region of interest" description="Disordered" evidence="3">
    <location>
        <begin position="714"/>
        <end position="868"/>
    </location>
</feature>
<evidence type="ECO:0000313" key="6">
    <source>
        <dbReference type="EMBL" id="VUC37697.1"/>
    </source>
</evidence>
<reference evidence="6 7" key="1">
    <citation type="submission" date="2019-06" db="EMBL/GenBank/DDBJ databases">
        <authorList>
            <person name="Broberg M."/>
        </authorList>
    </citation>
    <scope>NUCLEOTIDE SEQUENCE [LARGE SCALE GENOMIC DNA]</scope>
</reference>
<keyword evidence="2" id="KW-0539">Nucleus</keyword>
<feature type="compositionally biased region" description="Low complexity" evidence="3">
    <location>
        <begin position="771"/>
        <end position="782"/>
    </location>
</feature>
<dbReference type="InterPro" id="IPR011989">
    <property type="entry name" value="ARM-like"/>
</dbReference>
<dbReference type="SUPFAM" id="SSF48371">
    <property type="entry name" value="ARM repeat"/>
    <property type="match status" value="1"/>
</dbReference>
<feature type="compositionally biased region" description="Acidic residues" evidence="3">
    <location>
        <begin position="714"/>
        <end position="725"/>
    </location>
</feature>
<gene>
    <name evidence="6" type="ORF">CLO192961_LOCUS479085</name>
</gene>
<organism evidence="6 7">
    <name type="scientific">Bionectria ochroleuca</name>
    <name type="common">Gliocladium roseum</name>
    <dbReference type="NCBI Taxonomy" id="29856"/>
    <lineage>
        <taxon>Eukaryota</taxon>
        <taxon>Fungi</taxon>
        <taxon>Dikarya</taxon>
        <taxon>Ascomycota</taxon>
        <taxon>Pezizomycotina</taxon>
        <taxon>Sordariomycetes</taxon>
        <taxon>Hypocreomycetidae</taxon>
        <taxon>Hypocreales</taxon>
        <taxon>Bionectriaceae</taxon>
        <taxon>Clonostachys</taxon>
    </lineage>
</organism>
<dbReference type="InterPro" id="IPR006887">
    <property type="entry name" value="P4R3-like_central_dom"/>
</dbReference>
<sequence length="868" mass="97889">MAQPVPHQATDKKRVKVYELRDNDWFDRGTGFCTATFATTEDGRKDPRTNRNGFFWKRRSKRKMAFRSSKASPAHLDTSHRRAYTDTPLVDTLIVWQEPRTGVDMALSFQEAEGCAIIWRFVSSIQQTFHNAMGGAGDGLSDDLAIEVPPTINLPKAELGNLPEIESSMRIMSSTANGRDALSKSIMADDYISKLIPLVEMAEDLESLSDLHRLCNIMKTIILLNDTSIIEHAVSDECVLGVVGALEYDPDFPSHKANHRHWLDNKGRYKEVVPIEDEQTRRKIHQTYRLQYLKDVVLARILDDPTFSVLNSLIFFNQVDIVQHLQSNSSFLADLFAIFASPVRNQKKRKEAVLFIQQCCGIAKNIQPPARQTLYNNFLSHGLLPVINFGLKHNDVEVRVGATDILVSIIDHDPQMIRQTIYRQMHENKPQLTDSLIELLLVEVDLGVKSQISEAIKVLLDLGPPNHQGPENFPKVNGEMNGRPRAPTTMDPQQEVFLTRFYERSAPNLFKPLLDLEHRTDMNFSPQQASMFSYLIEIMCFLVRQHHRFSRYFVLTNNIAERVGQLLNSSEKFLQLVAIRFFRSLIGMQEEFLIKHLTEKAVLGPLLDVLISAVSRDNLLSSASLELFEYIKKENVKDLVKYLVSNYREKLLGLGHMSTFRDLLLRYDQTQGYTVNMDCFLEAEEDVGRRPPPTPTNRMMEHITMDPAEEEYWNTASDPEDEEDHGQDRAGKSTVNGSSTPLKPLVDYASDEEADEQAEGTPEMEKEGDDASSTVSGSSDSTLPATGPPERIAEKRRREEADDDEIGKLMQNKRRNSSSSASNASVAPSVSRRRKSFTGVSGNNAPKISISLSPALRTGGGARSDEDS</sequence>
<feature type="compositionally biased region" description="Acidic residues" evidence="3">
    <location>
        <begin position="749"/>
        <end position="758"/>
    </location>
</feature>
<dbReference type="Proteomes" id="UP000766486">
    <property type="component" value="Unassembled WGS sequence"/>
</dbReference>
<dbReference type="EMBL" id="CABFNS010001033">
    <property type="protein sequence ID" value="VUC37697.1"/>
    <property type="molecule type" value="Genomic_DNA"/>
</dbReference>
<dbReference type="Pfam" id="PF04802">
    <property type="entry name" value="PP4R3"/>
    <property type="match status" value="1"/>
</dbReference>
<dbReference type="InterPro" id="IPR051137">
    <property type="entry name" value="PP4R3-like"/>
</dbReference>